<name>A0A2M9G3V6_9PROT</name>
<dbReference type="InterPro" id="IPR043594">
    <property type="entry name" value="HMGL"/>
</dbReference>
<dbReference type="GO" id="GO:0046951">
    <property type="term" value="P:ketone body biosynthetic process"/>
    <property type="evidence" value="ECO:0007669"/>
    <property type="project" value="TreeGrafter"/>
</dbReference>
<organism evidence="7 8">
    <name type="scientific">Minwuia thermotolerans</name>
    <dbReference type="NCBI Taxonomy" id="2056226"/>
    <lineage>
        <taxon>Bacteria</taxon>
        <taxon>Pseudomonadati</taxon>
        <taxon>Pseudomonadota</taxon>
        <taxon>Alphaproteobacteria</taxon>
        <taxon>Minwuiales</taxon>
        <taxon>Minwuiaceae</taxon>
        <taxon>Minwuia</taxon>
    </lineage>
</organism>
<accession>A0A2M9G3V6</accession>
<dbReference type="PROSITE" id="PS50991">
    <property type="entry name" value="PYR_CT"/>
    <property type="match status" value="1"/>
</dbReference>
<dbReference type="PANTHER" id="PTHR42738">
    <property type="entry name" value="HYDROXYMETHYLGLUTARYL-COA LYASE"/>
    <property type="match status" value="1"/>
</dbReference>
<dbReference type="GO" id="GO:0004419">
    <property type="term" value="F:hydroxymethylglutaryl-CoA lyase activity"/>
    <property type="evidence" value="ECO:0007669"/>
    <property type="project" value="TreeGrafter"/>
</dbReference>
<keyword evidence="3" id="KW-0479">Metal-binding</keyword>
<dbReference type="PROSITE" id="PS00815">
    <property type="entry name" value="AIPM_HOMOCIT_SYNTH_1"/>
    <property type="match status" value="1"/>
</dbReference>
<comment type="similarity">
    <text evidence="5">Belongs to the alpha-IPM synthase/homocitrate synthase family.</text>
</comment>
<comment type="caution">
    <text evidence="7">The sequence shown here is derived from an EMBL/GenBank/DDBJ whole genome shotgun (WGS) entry which is preliminary data.</text>
</comment>
<evidence type="ECO:0000256" key="1">
    <source>
        <dbReference type="ARBA" id="ARBA00009405"/>
    </source>
</evidence>
<dbReference type="PANTHER" id="PTHR42738:SF7">
    <property type="entry name" value="HYDROXYMETHYLGLUTARYL-COA LYASE"/>
    <property type="match status" value="1"/>
</dbReference>
<dbReference type="SUPFAM" id="SSF51569">
    <property type="entry name" value="Aldolase"/>
    <property type="match status" value="1"/>
</dbReference>
<reference evidence="7 8" key="1">
    <citation type="submission" date="2017-11" db="EMBL/GenBank/DDBJ databases">
        <title>Draft genome sequence of Rhizobiales bacterium SY3-13.</title>
        <authorList>
            <person name="Sun C."/>
        </authorList>
    </citation>
    <scope>NUCLEOTIDE SEQUENCE [LARGE SCALE GENOMIC DNA]</scope>
    <source>
        <strain evidence="7 8">SY3-13</strain>
    </source>
</reference>
<dbReference type="CDD" id="cd07938">
    <property type="entry name" value="DRE_TIM_HMGL"/>
    <property type="match status" value="1"/>
</dbReference>
<dbReference type="EMBL" id="PHIG01000028">
    <property type="protein sequence ID" value="PJK30409.1"/>
    <property type="molecule type" value="Genomic_DNA"/>
</dbReference>
<dbReference type="NCBIfam" id="NF004283">
    <property type="entry name" value="PRK05692.1"/>
    <property type="match status" value="1"/>
</dbReference>
<keyword evidence="4 7" id="KW-0456">Lyase</keyword>
<evidence type="ECO:0000313" key="7">
    <source>
        <dbReference type="EMBL" id="PJK30409.1"/>
    </source>
</evidence>
<dbReference type="InterPro" id="IPR000891">
    <property type="entry name" value="PYR_CT"/>
</dbReference>
<protein>
    <submittedName>
        <fullName evidence="7">Hydroxymethylglutaryl-CoA lyase</fullName>
    </submittedName>
</protein>
<feature type="domain" description="Pyruvate carboxyltransferase" evidence="6">
    <location>
        <begin position="5"/>
        <end position="277"/>
    </location>
</feature>
<dbReference type="GO" id="GO:0006552">
    <property type="term" value="P:L-leucine catabolic process"/>
    <property type="evidence" value="ECO:0007669"/>
    <property type="project" value="TreeGrafter"/>
</dbReference>
<dbReference type="GO" id="GO:0046872">
    <property type="term" value="F:metal ion binding"/>
    <property type="evidence" value="ECO:0007669"/>
    <property type="project" value="UniProtKB-KW"/>
</dbReference>
<keyword evidence="2 5" id="KW-0808">Transferase</keyword>
<evidence type="ECO:0000256" key="4">
    <source>
        <dbReference type="ARBA" id="ARBA00023239"/>
    </source>
</evidence>
<evidence type="ECO:0000256" key="3">
    <source>
        <dbReference type="ARBA" id="ARBA00022723"/>
    </source>
</evidence>
<comment type="similarity">
    <text evidence="1">Belongs to the HMG-CoA lyase family.</text>
</comment>
<evidence type="ECO:0000256" key="2">
    <source>
        <dbReference type="ARBA" id="ARBA00022679"/>
    </source>
</evidence>
<dbReference type="Gene3D" id="3.20.20.70">
    <property type="entry name" value="Aldolase class I"/>
    <property type="match status" value="1"/>
</dbReference>
<evidence type="ECO:0000259" key="6">
    <source>
        <dbReference type="PROSITE" id="PS50991"/>
    </source>
</evidence>
<dbReference type="InterPro" id="IPR013785">
    <property type="entry name" value="Aldolase_TIM"/>
</dbReference>
<proteinExistence type="inferred from homology"/>
<dbReference type="Proteomes" id="UP000229498">
    <property type="component" value="Unassembled WGS sequence"/>
</dbReference>
<dbReference type="AlphaFoldDB" id="A0A2M9G3V6"/>
<dbReference type="RefSeq" id="WP_109795120.1">
    <property type="nucleotide sequence ID" value="NZ_PHIG01000028.1"/>
</dbReference>
<evidence type="ECO:0000313" key="8">
    <source>
        <dbReference type="Proteomes" id="UP000229498"/>
    </source>
</evidence>
<dbReference type="GO" id="GO:0046912">
    <property type="term" value="F:acyltransferase activity, acyl groups converted into alkyl on transfer"/>
    <property type="evidence" value="ECO:0007669"/>
    <property type="project" value="InterPro"/>
</dbReference>
<dbReference type="OrthoDB" id="9784013at2"/>
<evidence type="ECO:0000256" key="5">
    <source>
        <dbReference type="RuleBase" id="RU003523"/>
    </source>
</evidence>
<dbReference type="Pfam" id="PF00682">
    <property type="entry name" value="HMGL-like"/>
    <property type="match status" value="1"/>
</dbReference>
<sequence length="315" mass="33958">MERDVILREVGLRDGLQMVKSIFPTEAKKKWISDAVSAGMPEIEVCSFVPAHVVPQFQDHQEIVEHALAQPDLTVSALIPNAKGAERGFQLGVHKLNFVLSASETHNQKNVKCSTEESLARFDQVMEVQRSNPDYANTAVCGGVSTALGCTMEGEIPPARVMWLIEEYLKRGAAEVAIADTVGYANPAQVKNVFRQAIDRFGKDTTIVAHFHDTRGLGLANALAAYEAGCRAFDASLAGLGGCPFAPMATGNVVMDDLVFMFEAMGVKTGIDLDRLLEIRGLLSENLPDEPLHGMVAKAGQPKGFRPASHAVAAE</sequence>
<keyword evidence="8" id="KW-1185">Reference proteome</keyword>
<gene>
    <name evidence="7" type="ORF">CVT23_07065</name>
</gene>
<dbReference type="InterPro" id="IPR002034">
    <property type="entry name" value="AIPM/Hcit_synth_CS"/>
</dbReference>